<dbReference type="PANTHER" id="PTHR30478">
    <property type="entry name" value="DNA POLYMERASE III SUBUNIT BETA"/>
    <property type="match status" value="1"/>
</dbReference>
<dbReference type="EMBL" id="CP001825">
    <property type="protein sequence ID" value="ACZ41909.1"/>
    <property type="molecule type" value="Genomic_DNA"/>
</dbReference>
<dbReference type="Proteomes" id="UP000000323">
    <property type="component" value="Chromosome 1"/>
</dbReference>
<dbReference type="PIRSF" id="PIRSF000804">
    <property type="entry name" value="DNA_pol_III_b"/>
    <property type="match status" value="1"/>
</dbReference>
<dbReference type="InterPro" id="IPR022634">
    <property type="entry name" value="DNA_polIII_beta_N"/>
</dbReference>
<evidence type="ECO:0000256" key="1">
    <source>
        <dbReference type="ARBA" id="ARBA00004496"/>
    </source>
</evidence>
<organism evidence="13 14">
    <name type="scientific">Thermobaculum terrenum (strain ATCC BAA-798 / CCMEE 7001 / YNP1)</name>
    <dbReference type="NCBI Taxonomy" id="525904"/>
    <lineage>
        <taxon>Bacteria</taxon>
        <taxon>Bacillati</taxon>
        <taxon>Chloroflexota</taxon>
        <taxon>Chloroflexia</taxon>
        <taxon>Candidatus Thermobaculales</taxon>
        <taxon>Candidatus Thermobaculaceae</taxon>
        <taxon>Thermobaculum</taxon>
    </lineage>
</organism>
<evidence type="ECO:0000256" key="7">
    <source>
        <dbReference type="ARBA" id="ARBA00022932"/>
    </source>
</evidence>
<evidence type="ECO:0000256" key="6">
    <source>
        <dbReference type="ARBA" id="ARBA00022705"/>
    </source>
</evidence>
<dbReference type="Gene3D" id="3.70.10.10">
    <property type="match status" value="1"/>
</dbReference>
<dbReference type="InterPro" id="IPR022635">
    <property type="entry name" value="DNA_polIII_beta_C"/>
</dbReference>
<dbReference type="PANTHER" id="PTHR30478:SF0">
    <property type="entry name" value="BETA SLIDING CLAMP"/>
    <property type="match status" value="1"/>
</dbReference>
<dbReference type="OrthoDB" id="8421503at2"/>
<reference evidence="14" key="1">
    <citation type="journal article" date="2010" name="Stand. Genomic Sci.">
        <title>Complete genome sequence of 'Thermobaculum terrenum' type strain (YNP1).</title>
        <authorList>
            <person name="Kiss H."/>
            <person name="Cleland D."/>
            <person name="Lapidus A."/>
            <person name="Lucas S."/>
            <person name="Glavina Del Rio T."/>
            <person name="Nolan M."/>
            <person name="Tice H."/>
            <person name="Han C."/>
            <person name="Goodwin L."/>
            <person name="Pitluck S."/>
            <person name="Liolios K."/>
            <person name="Ivanova N."/>
            <person name="Mavromatis K."/>
            <person name="Ovchinnikova G."/>
            <person name="Pati A."/>
            <person name="Chen A."/>
            <person name="Palaniappan K."/>
            <person name="Land M."/>
            <person name="Hauser L."/>
            <person name="Chang Y."/>
            <person name="Jeffries C."/>
            <person name="Lu M."/>
            <person name="Brettin T."/>
            <person name="Detter J."/>
            <person name="Goker M."/>
            <person name="Tindall B."/>
            <person name="Beck B."/>
            <person name="McDermott T."/>
            <person name="Woyke T."/>
            <person name="Bristow J."/>
            <person name="Eisen J."/>
            <person name="Markowitz V."/>
            <person name="Hugenholtz P."/>
            <person name="Kyrpides N."/>
            <person name="Klenk H."/>
            <person name="Cheng J."/>
        </authorList>
    </citation>
    <scope>NUCLEOTIDE SEQUENCE [LARGE SCALE GENOMIC DNA]</scope>
    <source>
        <strain evidence="14">ATCC BAA-798 / YNP1</strain>
    </source>
</reference>
<evidence type="ECO:0000259" key="10">
    <source>
        <dbReference type="Pfam" id="PF00712"/>
    </source>
</evidence>
<dbReference type="Pfam" id="PF00712">
    <property type="entry name" value="DNA_pol3_beta"/>
    <property type="match status" value="1"/>
</dbReference>
<dbReference type="AlphaFoldDB" id="D1CG53"/>
<evidence type="ECO:0000256" key="3">
    <source>
        <dbReference type="ARBA" id="ARBA00022490"/>
    </source>
</evidence>
<evidence type="ECO:0000256" key="4">
    <source>
        <dbReference type="ARBA" id="ARBA00022679"/>
    </source>
</evidence>
<evidence type="ECO:0000313" key="13">
    <source>
        <dbReference type="EMBL" id="ACZ41909.1"/>
    </source>
</evidence>
<keyword evidence="3 9" id="KW-0963">Cytoplasm</keyword>
<dbReference type="Pfam" id="PF02767">
    <property type="entry name" value="DNA_pol3_beta_2"/>
    <property type="match status" value="1"/>
</dbReference>
<dbReference type="NCBIfam" id="TIGR00663">
    <property type="entry name" value="dnan"/>
    <property type="match status" value="1"/>
</dbReference>
<keyword evidence="6 9" id="KW-0235">DNA replication</keyword>
<feature type="domain" description="DNA polymerase III beta sliding clamp N-terminal" evidence="10">
    <location>
        <begin position="1"/>
        <end position="119"/>
    </location>
</feature>
<dbReference type="InterPro" id="IPR022637">
    <property type="entry name" value="DNA_polIII_beta_cen"/>
</dbReference>
<gene>
    <name evidence="13" type="ordered locus">Tter_0993</name>
</gene>
<dbReference type="HOGENOM" id="CLU_038149_4_1_0"/>
<dbReference type="SUPFAM" id="SSF55979">
    <property type="entry name" value="DNA clamp"/>
    <property type="match status" value="3"/>
</dbReference>
<comment type="similarity">
    <text evidence="2 9">Belongs to the beta sliding clamp family.</text>
</comment>
<keyword evidence="7 9" id="KW-0239">DNA-directed DNA polymerase</keyword>
<keyword evidence="5 9" id="KW-0548">Nucleotidyltransferase</keyword>
<dbReference type="GO" id="GO:0003677">
    <property type="term" value="F:DNA binding"/>
    <property type="evidence" value="ECO:0007669"/>
    <property type="project" value="UniProtKB-UniRule"/>
</dbReference>
<dbReference type="InterPro" id="IPR001001">
    <property type="entry name" value="DNA_polIII_beta"/>
</dbReference>
<comment type="function">
    <text evidence="9">Confers DNA tethering and processivity to DNA polymerases and other proteins. Acts as a clamp, forming a ring around DNA (a reaction catalyzed by the clamp-loading complex) which diffuses in an ATP-independent manner freely and bidirectionally along dsDNA. Initially characterized for its ability to contact the catalytic subunit of DNA polymerase III (Pol III), a complex, multichain enzyme responsible for most of the replicative synthesis in bacteria; Pol III exhibits 3'-5' exonuclease proofreading activity. The beta chain is required for initiation of replication as well as for processivity of DNA replication.</text>
</comment>
<name>D1CG53_THET1</name>
<evidence type="ECO:0000256" key="2">
    <source>
        <dbReference type="ARBA" id="ARBA00010752"/>
    </source>
</evidence>
<dbReference type="GO" id="GO:0006271">
    <property type="term" value="P:DNA strand elongation involved in DNA replication"/>
    <property type="evidence" value="ECO:0007669"/>
    <property type="project" value="TreeGrafter"/>
</dbReference>
<dbReference type="InterPro" id="IPR046938">
    <property type="entry name" value="DNA_clamp_sf"/>
</dbReference>
<keyword evidence="8" id="KW-0238">DNA-binding</keyword>
<comment type="subcellular location">
    <subcellularLocation>
        <location evidence="1 9">Cytoplasm</location>
    </subcellularLocation>
</comment>
<dbReference type="CDD" id="cd00140">
    <property type="entry name" value="beta_clamp"/>
    <property type="match status" value="1"/>
</dbReference>
<dbReference type="GO" id="GO:0003887">
    <property type="term" value="F:DNA-directed DNA polymerase activity"/>
    <property type="evidence" value="ECO:0007669"/>
    <property type="project" value="UniProtKB-UniRule"/>
</dbReference>
<dbReference type="Gene3D" id="3.10.150.10">
    <property type="entry name" value="DNA Polymerase III, subunit A, domain 2"/>
    <property type="match status" value="1"/>
</dbReference>
<dbReference type="eggNOG" id="COG0592">
    <property type="taxonomic scope" value="Bacteria"/>
</dbReference>
<keyword evidence="4 9" id="KW-0808">Transferase</keyword>
<evidence type="ECO:0000259" key="12">
    <source>
        <dbReference type="Pfam" id="PF02768"/>
    </source>
</evidence>
<evidence type="ECO:0000256" key="9">
    <source>
        <dbReference type="PIRNR" id="PIRNR000804"/>
    </source>
</evidence>
<sequence>MKLWCLQENLSRGLSVVSRAVSPRATLPILGNILLATEGGRLKLQATNLELVITTWVGADIEREGVTTVPARLFTEFISSLPNEKVLLELNEGHKLHVAAGHSAADIHGMDPEDFPTVPSASEEPTLRIDAEVLKGMIEQVVFAAATDDSRPVLAGVLFKIDGDKLTLAAADGFRLSVKEQSINSSAESVNVIVPAKALDALSRLIGDHEEQVEITINPNKSQIVFQAENINVISRLIDGNFPNYSQIIPKQYVTRTVVHTKEFREAITRALIFGRDSSNAVKLTISPGDEGDTGKIVVSATAAEVGSGSDSLEATVEGEGGQIAFNGRYLTDVLSVIESDQVALETQSPNSPGVIRPVGNGSYTHVIMPMHLVGR</sequence>
<dbReference type="SMART" id="SM00480">
    <property type="entry name" value="POL3Bc"/>
    <property type="match status" value="1"/>
</dbReference>
<dbReference type="GO" id="GO:0008408">
    <property type="term" value="F:3'-5' exonuclease activity"/>
    <property type="evidence" value="ECO:0007669"/>
    <property type="project" value="InterPro"/>
</dbReference>
<evidence type="ECO:0000256" key="5">
    <source>
        <dbReference type="ARBA" id="ARBA00022695"/>
    </source>
</evidence>
<feature type="domain" description="DNA polymerase III beta sliding clamp C-terminal" evidence="12">
    <location>
        <begin position="247"/>
        <end position="371"/>
    </location>
</feature>
<proteinExistence type="inferred from homology"/>
<dbReference type="GO" id="GO:0005737">
    <property type="term" value="C:cytoplasm"/>
    <property type="evidence" value="ECO:0007669"/>
    <property type="project" value="UniProtKB-SubCell"/>
</dbReference>
<dbReference type="STRING" id="525904.Tter_0993"/>
<evidence type="ECO:0000313" key="14">
    <source>
        <dbReference type="Proteomes" id="UP000000323"/>
    </source>
</evidence>
<comment type="subunit">
    <text evidence="9">Forms a ring-shaped head-to-tail homodimer around DNA.</text>
</comment>
<feature type="domain" description="DNA polymerase III beta sliding clamp central" evidence="11">
    <location>
        <begin position="129"/>
        <end position="244"/>
    </location>
</feature>
<accession>D1CG53</accession>
<dbReference type="RefSeq" id="WP_012874944.1">
    <property type="nucleotide sequence ID" value="NC_013525.1"/>
</dbReference>
<keyword evidence="14" id="KW-1185">Reference proteome</keyword>
<protein>
    <recommendedName>
        <fullName evidence="9">Beta sliding clamp</fullName>
    </recommendedName>
</protein>
<dbReference type="KEGG" id="ttr:Tter_0993"/>
<dbReference type="GO" id="GO:0009360">
    <property type="term" value="C:DNA polymerase III complex"/>
    <property type="evidence" value="ECO:0007669"/>
    <property type="project" value="InterPro"/>
</dbReference>
<dbReference type="Pfam" id="PF02768">
    <property type="entry name" value="DNA_pol3_beta_3"/>
    <property type="match status" value="1"/>
</dbReference>
<evidence type="ECO:0000259" key="11">
    <source>
        <dbReference type="Pfam" id="PF02767"/>
    </source>
</evidence>
<evidence type="ECO:0000256" key="8">
    <source>
        <dbReference type="ARBA" id="ARBA00023125"/>
    </source>
</evidence>